<dbReference type="InterPro" id="IPR011016">
    <property type="entry name" value="Znf_RING-CH"/>
</dbReference>
<reference evidence="7" key="1">
    <citation type="journal article" date="2020" name="Stud. Mycol.">
        <title>101 Dothideomycetes genomes: a test case for predicting lifestyles and emergence of pathogens.</title>
        <authorList>
            <person name="Haridas S."/>
            <person name="Albert R."/>
            <person name="Binder M."/>
            <person name="Bloem J."/>
            <person name="Labutti K."/>
            <person name="Salamov A."/>
            <person name="Andreopoulos B."/>
            <person name="Baker S."/>
            <person name="Barry K."/>
            <person name="Bills G."/>
            <person name="Bluhm B."/>
            <person name="Cannon C."/>
            <person name="Castanera R."/>
            <person name="Culley D."/>
            <person name="Daum C."/>
            <person name="Ezra D."/>
            <person name="Gonzalez J."/>
            <person name="Henrissat B."/>
            <person name="Kuo A."/>
            <person name="Liang C."/>
            <person name="Lipzen A."/>
            <person name="Lutzoni F."/>
            <person name="Magnuson J."/>
            <person name="Mondo S."/>
            <person name="Nolan M."/>
            <person name="Ohm R."/>
            <person name="Pangilinan J."/>
            <person name="Park H.-J."/>
            <person name="Ramirez L."/>
            <person name="Alfaro M."/>
            <person name="Sun H."/>
            <person name="Tritt A."/>
            <person name="Yoshinaga Y."/>
            <person name="Zwiers L.-H."/>
            <person name="Turgeon B."/>
            <person name="Goodwin S."/>
            <person name="Spatafora J."/>
            <person name="Crous P."/>
            <person name="Grigoriev I."/>
        </authorList>
    </citation>
    <scope>NUCLEOTIDE SEQUENCE</scope>
    <source>
        <strain evidence="7">CBS 109.77</strain>
    </source>
</reference>
<dbReference type="SMART" id="SM00184">
    <property type="entry name" value="RING"/>
    <property type="match status" value="1"/>
</dbReference>
<dbReference type="CDD" id="cd16448">
    <property type="entry name" value="RING-H2"/>
    <property type="match status" value="1"/>
</dbReference>
<evidence type="ECO:0000313" key="7">
    <source>
        <dbReference type="EMBL" id="KAF2799598.1"/>
    </source>
</evidence>
<evidence type="ECO:0000259" key="6">
    <source>
        <dbReference type="PROSITE" id="PS50089"/>
    </source>
</evidence>
<feature type="region of interest" description="Disordered" evidence="5">
    <location>
        <begin position="129"/>
        <end position="171"/>
    </location>
</feature>
<evidence type="ECO:0000256" key="5">
    <source>
        <dbReference type="SAM" id="MobiDB-lite"/>
    </source>
</evidence>
<dbReference type="OrthoDB" id="3801431at2759"/>
<sequence length="701" mass="79246">MASDPTFIIAVNQASFLRNGIRDLTPTSISADSTCTICLDNLDSSDGGRVIQIRHCSHAFHHRCLVSWFRSSNGQHNSCPICRVQLFPNRYDDSQNQRSLSSEDIWEDYGMFDDLSDEESEPEILGTPIFMSSSAPPRPAFEQQDPRRSSARNTEFNLHRSGSDPLDLRGTYAGPIRSNVETEQVRQDIYRAVRATDGFEPLPACLLPQSEGAEYIPIAQRRRQQIEERIRTENPNEPDYRVQEEVNRQWSQRTQFMRDLEQLESIHGFVVPFLRAAGFHGDELRNRSHLTDQQYRAYGALLNRVMPREVFLPEYQVHLSDADQPVLADEVRHFFPLCDMDTVRMFSETTENLRLIHFVASGASRHYIRPAEGRRTLHTPIYNPPQFLDHRNRARDAPGMITNVESPYPSHRSNPTQTSRSMLEYVRSLRSTPSHTPMVIHSVFRHATGSTLALGTSNVYPMPRGPNAESLMNAEYLPSQWQPQNATISVAPPANMNSNVRGEAVATPAREELSRDHGVVDIPNSEILRLPPSPAGPNTWQIDASSSQRQSSSPGARTFGWNGFIPYSSVPASHHAVMIRDPNPAGAMIGALETGPARSAIPPSSQQLVWGFARYRDLFPTMNEADHASPFAIHFFQMPAEYVPIYNNFRRRILGISPSALMQLQFDRLFPRVATMECLSQATMNAQAQFLDNHRHDSTWS</sequence>
<evidence type="ECO:0000256" key="4">
    <source>
        <dbReference type="PROSITE-ProRule" id="PRU00175"/>
    </source>
</evidence>
<accession>A0A6A6XTM0</accession>
<protein>
    <recommendedName>
        <fullName evidence="6">RING-type domain-containing protein</fullName>
    </recommendedName>
</protein>
<dbReference type="PANTHER" id="PTHR45969:SF69">
    <property type="entry name" value="FINGER DOMAIN PROTEIN, PUTATIVE (AFU_ORTHOLOGUE AFUA_3G12190)-RELATED"/>
    <property type="match status" value="1"/>
</dbReference>
<dbReference type="PANTHER" id="PTHR45969">
    <property type="entry name" value="RING ZINC FINGER PROTEIN-RELATED"/>
    <property type="match status" value="1"/>
</dbReference>
<evidence type="ECO:0000256" key="1">
    <source>
        <dbReference type="ARBA" id="ARBA00022723"/>
    </source>
</evidence>
<dbReference type="Proteomes" id="UP000799757">
    <property type="component" value="Unassembled WGS sequence"/>
</dbReference>
<dbReference type="GO" id="GO:0061630">
    <property type="term" value="F:ubiquitin protein ligase activity"/>
    <property type="evidence" value="ECO:0007669"/>
    <property type="project" value="TreeGrafter"/>
</dbReference>
<dbReference type="InterPro" id="IPR013083">
    <property type="entry name" value="Znf_RING/FYVE/PHD"/>
</dbReference>
<evidence type="ECO:0000256" key="2">
    <source>
        <dbReference type="ARBA" id="ARBA00022771"/>
    </source>
</evidence>
<dbReference type="SMART" id="SM00744">
    <property type="entry name" value="RINGv"/>
    <property type="match status" value="1"/>
</dbReference>
<keyword evidence="8" id="KW-1185">Reference proteome</keyword>
<evidence type="ECO:0000256" key="3">
    <source>
        <dbReference type="ARBA" id="ARBA00022833"/>
    </source>
</evidence>
<keyword evidence="2 4" id="KW-0863">Zinc-finger</keyword>
<dbReference type="AlphaFoldDB" id="A0A6A6XTM0"/>
<keyword evidence="1" id="KW-0479">Metal-binding</keyword>
<feature type="region of interest" description="Disordered" evidence="5">
    <location>
        <begin position="525"/>
        <end position="555"/>
    </location>
</feature>
<dbReference type="InterPro" id="IPR001841">
    <property type="entry name" value="Znf_RING"/>
</dbReference>
<dbReference type="PROSITE" id="PS50089">
    <property type="entry name" value="ZF_RING_2"/>
    <property type="match status" value="1"/>
</dbReference>
<dbReference type="SUPFAM" id="SSF57850">
    <property type="entry name" value="RING/U-box"/>
    <property type="match status" value="1"/>
</dbReference>
<name>A0A6A6XTM0_9PLEO</name>
<keyword evidence="3" id="KW-0862">Zinc</keyword>
<evidence type="ECO:0000313" key="8">
    <source>
        <dbReference type="Proteomes" id="UP000799757"/>
    </source>
</evidence>
<dbReference type="GO" id="GO:0016567">
    <property type="term" value="P:protein ubiquitination"/>
    <property type="evidence" value="ECO:0007669"/>
    <property type="project" value="TreeGrafter"/>
</dbReference>
<proteinExistence type="predicted"/>
<dbReference type="EMBL" id="MU001761">
    <property type="protein sequence ID" value="KAF2799598.1"/>
    <property type="molecule type" value="Genomic_DNA"/>
</dbReference>
<dbReference type="Gene3D" id="3.30.40.10">
    <property type="entry name" value="Zinc/RING finger domain, C3HC4 (zinc finger)"/>
    <property type="match status" value="1"/>
</dbReference>
<dbReference type="GO" id="GO:0008270">
    <property type="term" value="F:zinc ion binding"/>
    <property type="evidence" value="ECO:0007669"/>
    <property type="project" value="UniProtKB-KW"/>
</dbReference>
<feature type="domain" description="RING-type" evidence="6">
    <location>
        <begin position="35"/>
        <end position="83"/>
    </location>
</feature>
<dbReference type="Pfam" id="PF13639">
    <property type="entry name" value="zf-RING_2"/>
    <property type="match status" value="1"/>
</dbReference>
<organism evidence="7 8">
    <name type="scientific">Melanomma pulvis-pyrius CBS 109.77</name>
    <dbReference type="NCBI Taxonomy" id="1314802"/>
    <lineage>
        <taxon>Eukaryota</taxon>
        <taxon>Fungi</taxon>
        <taxon>Dikarya</taxon>
        <taxon>Ascomycota</taxon>
        <taxon>Pezizomycotina</taxon>
        <taxon>Dothideomycetes</taxon>
        <taxon>Pleosporomycetidae</taxon>
        <taxon>Pleosporales</taxon>
        <taxon>Melanommataceae</taxon>
        <taxon>Melanomma</taxon>
    </lineage>
</organism>
<gene>
    <name evidence="7" type="ORF">K505DRAFT_370842</name>
</gene>